<organism evidence="1 2">
    <name type="scientific">Butyricicoccus faecihominis</name>
    <dbReference type="NCBI Taxonomy" id="1712515"/>
    <lineage>
        <taxon>Bacteria</taxon>
        <taxon>Bacillati</taxon>
        <taxon>Bacillota</taxon>
        <taxon>Clostridia</taxon>
        <taxon>Eubacteriales</taxon>
        <taxon>Butyricicoccaceae</taxon>
        <taxon>Butyricicoccus</taxon>
    </lineage>
</organism>
<dbReference type="Gene3D" id="1.10.10.60">
    <property type="entry name" value="Homeodomain-like"/>
    <property type="match status" value="1"/>
</dbReference>
<comment type="caution">
    <text evidence="1">The sequence shown here is derived from an EMBL/GenBank/DDBJ whole genome shotgun (WGS) entry which is preliminary data.</text>
</comment>
<evidence type="ECO:0008006" key="3">
    <source>
        <dbReference type="Google" id="ProtNLM"/>
    </source>
</evidence>
<evidence type="ECO:0000313" key="2">
    <source>
        <dbReference type="Proteomes" id="UP000620147"/>
    </source>
</evidence>
<dbReference type="Proteomes" id="UP000620147">
    <property type="component" value="Unassembled WGS sequence"/>
</dbReference>
<protein>
    <recommendedName>
        <fullName evidence="3">Helix-turn-helix domain-containing protein</fullName>
    </recommendedName>
</protein>
<keyword evidence="2" id="KW-1185">Reference proteome</keyword>
<gene>
    <name evidence="1" type="ORF">BUFA31_15200</name>
</gene>
<proteinExistence type="predicted"/>
<evidence type="ECO:0000313" key="1">
    <source>
        <dbReference type="EMBL" id="GFO88356.1"/>
    </source>
</evidence>
<reference evidence="1 2" key="1">
    <citation type="submission" date="2020-06" db="EMBL/GenBank/DDBJ databases">
        <title>Characterization of fructooligosaccharide metabolism and fructooligosaccharide-degrading enzymes in human commensal butyrate producers.</title>
        <authorList>
            <person name="Tanno H."/>
            <person name="Fujii T."/>
            <person name="Hirano K."/>
            <person name="Maeno S."/>
            <person name="Tonozuka T."/>
            <person name="Sakamoto M."/>
            <person name="Ohkuma M."/>
            <person name="Tochio T."/>
            <person name="Endo A."/>
        </authorList>
    </citation>
    <scope>NUCLEOTIDE SEQUENCE [LARGE SCALE GENOMIC DNA]</scope>
    <source>
        <strain evidence="1 2">JCM 31056</strain>
    </source>
</reference>
<accession>A0ABQ1E065</accession>
<name>A0ABQ1E065_9FIRM</name>
<sequence>MREKEKTRVIWRHPRGRFEIQETEHYSLFDHCTYYTRECVFTPQDDARGLCSEVPTGIFVPAQPTPQKGVQGPVYVEDVDQWCEWYKAGRNVADIAEMARRSKATVAARLRTRGLLPDPVPRVTDEEVREMARLFASGLSVREVAKATKRNMRTVREHLRETRAIR</sequence>
<dbReference type="RefSeq" id="WP_188885722.1">
    <property type="nucleotide sequence ID" value="NZ_BLYJ01000017.1"/>
</dbReference>
<dbReference type="EMBL" id="BLYJ01000017">
    <property type="protein sequence ID" value="GFO88356.1"/>
    <property type="molecule type" value="Genomic_DNA"/>
</dbReference>